<dbReference type="PANTHER" id="PTHR19308">
    <property type="entry name" value="PHOSPHATIDYLCHOLINE TRANSFER PROTEIN"/>
    <property type="match status" value="1"/>
</dbReference>
<dbReference type="InterPro" id="IPR011993">
    <property type="entry name" value="PH-like_dom_sf"/>
</dbReference>
<accession>A0A0G4IJF1</accession>
<dbReference type="Pfam" id="PF00169">
    <property type="entry name" value="PH"/>
    <property type="match status" value="1"/>
</dbReference>
<feature type="domain" description="START" evidence="4">
    <location>
        <begin position="398"/>
        <end position="560"/>
    </location>
</feature>
<dbReference type="GO" id="GO:0008289">
    <property type="term" value="F:lipid binding"/>
    <property type="evidence" value="ECO:0007669"/>
    <property type="project" value="InterPro"/>
</dbReference>
<dbReference type="Gene3D" id="3.30.530.20">
    <property type="match status" value="2"/>
</dbReference>
<dbReference type="Proteomes" id="UP000290189">
    <property type="component" value="Unassembled WGS sequence"/>
</dbReference>
<dbReference type="EMBL" id="OVEO01000005">
    <property type="protein sequence ID" value="SPQ96218.1"/>
    <property type="molecule type" value="Genomic_DNA"/>
</dbReference>
<reference evidence="5 7" key="1">
    <citation type="submission" date="2015-02" db="EMBL/GenBank/DDBJ databases">
        <authorList>
            <person name="Chooi Y.-H."/>
        </authorList>
    </citation>
    <scope>NUCLEOTIDE SEQUENCE [LARGE SCALE GENOMIC DNA]</scope>
    <source>
        <strain evidence="5">E3</strain>
    </source>
</reference>
<evidence type="ECO:0000256" key="2">
    <source>
        <dbReference type="ARBA" id="ARBA00022824"/>
    </source>
</evidence>
<evidence type="ECO:0000256" key="1">
    <source>
        <dbReference type="ARBA" id="ARBA00004240"/>
    </source>
</evidence>
<comment type="subcellular location">
    <subcellularLocation>
        <location evidence="1">Endoplasmic reticulum</location>
    </subcellularLocation>
</comment>
<organism evidence="5 7">
    <name type="scientific">Plasmodiophora brassicae</name>
    <name type="common">Clubroot disease agent</name>
    <dbReference type="NCBI Taxonomy" id="37360"/>
    <lineage>
        <taxon>Eukaryota</taxon>
        <taxon>Sar</taxon>
        <taxon>Rhizaria</taxon>
        <taxon>Endomyxa</taxon>
        <taxon>Phytomyxea</taxon>
        <taxon>Plasmodiophorida</taxon>
        <taxon>Plasmodiophoridae</taxon>
        <taxon>Plasmodiophora</taxon>
    </lineage>
</organism>
<dbReference type="PROSITE" id="PS50003">
    <property type="entry name" value="PH_DOMAIN"/>
    <property type="match status" value="1"/>
</dbReference>
<proteinExistence type="predicted"/>
<geneLocation type="mitochondrion" evidence="6"/>
<sequence>MVAETARPGGRLDSLVEKLSDYRRVWNRRRLVLEGGLLIAFKDKDDERPQRVVALTPECRVRSPTASDDREFRVYVGSLRRWHYFRCTSHDEAVVWANALKDAIAAKHHDCRQIPVDEYVRERMPEWVHSLLKQADSDDGGWVLEDSDSPERQTWTRCADAPATSGLPTSKLAIVAVIAVTVLAATPVSLSSFIATAVSIAIICAELGSSVAVHQTAPLHRRARVRVSGSLSPEIAVKILLDPERRKQWDPCVTNVDAGSDLNCITVERRSGLRSMVIEQHSLRLPTGRFVIAERSRDDDGRAYQSVIVFDGHTVTHDGAAHTFYLTRICHLCAEATSSFSSGTTAIEAMLANGVCLRRRPSSVSMRLSPPRTPASIEETAKESMERRLETFLKLARDTTGWDLLSEEDGVTVYQKAKPHSSALPIVKGVGIVNHPAELVMHLVCDGEHKGLYDDMFESGRTIAKWDHLHLAIIHQKYKTVWPVTARDFVLTGYWSHLADDDGFVLYATDAITPDCPPDPKCVRGSVAHAGFIVQRITERSCRVTFIADMDLRGNLPHSVKAMALKQQPMQIAAIGRALDQLTEASSIDLSMFTALQGSSRGESSECSPSAGERLEHVDADDSSCRLSSSGVFSRPSSPGRFSKISMIELGERAVEEFDGLLKQQGWKPMSNLLSSSIRVSAFRLSSNNPGNCSVTLARTILSTSPADLLALLTEARRRRWFDESVQGAHTVCHVDSRTTVDYFELNDTPNETTRMFVTHWKPIDKGFLAAQTPIKSPECTYAGEAGEDCASRDASVLIGWKIESIPGSARQSLLTMIARLPPADDAPFRRQISAIENLAKLLI</sequence>
<feature type="domain" description="PH" evidence="3">
    <location>
        <begin position="5"/>
        <end position="105"/>
    </location>
</feature>
<keyword evidence="7" id="KW-1185">Reference proteome</keyword>
<dbReference type="GO" id="GO:0005783">
    <property type="term" value="C:endoplasmic reticulum"/>
    <property type="evidence" value="ECO:0007669"/>
    <property type="project" value="UniProtKB-SubCell"/>
</dbReference>
<name>A0A0G4IJF1_PLABS</name>
<dbReference type="PROSITE" id="PS50848">
    <property type="entry name" value="START"/>
    <property type="match status" value="1"/>
</dbReference>
<evidence type="ECO:0000313" key="5">
    <source>
        <dbReference type="EMBL" id="CEO95333.1"/>
    </source>
</evidence>
<dbReference type="SMART" id="SM00233">
    <property type="entry name" value="PH"/>
    <property type="match status" value="1"/>
</dbReference>
<dbReference type="InterPro" id="IPR051213">
    <property type="entry name" value="START_lipid_transfer"/>
</dbReference>
<dbReference type="AlphaFoldDB" id="A0A0G4IJF1"/>
<dbReference type="SMART" id="SM00234">
    <property type="entry name" value="START"/>
    <property type="match status" value="1"/>
</dbReference>
<evidence type="ECO:0000259" key="4">
    <source>
        <dbReference type="PROSITE" id="PS50848"/>
    </source>
</evidence>
<evidence type="ECO:0000259" key="3">
    <source>
        <dbReference type="PROSITE" id="PS50003"/>
    </source>
</evidence>
<gene>
    <name evidence="5" type="ORF">PBRA_004098</name>
    <name evidence="6" type="ORF">PLBR_LOCUS3433</name>
</gene>
<dbReference type="Proteomes" id="UP000039324">
    <property type="component" value="Unassembled WGS sequence"/>
</dbReference>
<dbReference type="Pfam" id="PF01852">
    <property type="entry name" value="START"/>
    <property type="match status" value="1"/>
</dbReference>
<evidence type="ECO:0000313" key="8">
    <source>
        <dbReference type="Proteomes" id="UP000290189"/>
    </source>
</evidence>
<dbReference type="InterPro" id="IPR001849">
    <property type="entry name" value="PH_domain"/>
</dbReference>
<evidence type="ECO:0008006" key="9">
    <source>
        <dbReference type="Google" id="ProtNLM"/>
    </source>
</evidence>
<evidence type="ECO:0000313" key="7">
    <source>
        <dbReference type="Proteomes" id="UP000039324"/>
    </source>
</evidence>
<dbReference type="CDD" id="cd00177">
    <property type="entry name" value="START"/>
    <property type="match status" value="1"/>
</dbReference>
<dbReference type="SUPFAM" id="SSF55961">
    <property type="entry name" value="Bet v1-like"/>
    <property type="match status" value="2"/>
</dbReference>
<dbReference type="EMBL" id="CDSF01000013">
    <property type="protein sequence ID" value="CEO95333.1"/>
    <property type="molecule type" value="Genomic_DNA"/>
</dbReference>
<dbReference type="SUPFAM" id="SSF50729">
    <property type="entry name" value="PH domain-like"/>
    <property type="match status" value="1"/>
</dbReference>
<dbReference type="InterPro" id="IPR023393">
    <property type="entry name" value="START-like_dom_sf"/>
</dbReference>
<evidence type="ECO:0000313" key="6">
    <source>
        <dbReference type="EMBL" id="SPQ96218.1"/>
    </source>
</evidence>
<protein>
    <recommendedName>
        <fullName evidence="9">START domain-containing protein</fullName>
    </recommendedName>
</protein>
<dbReference type="PANTHER" id="PTHR19308:SF14">
    <property type="entry name" value="START DOMAIN-CONTAINING PROTEIN"/>
    <property type="match status" value="1"/>
</dbReference>
<dbReference type="InterPro" id="IPR002913">
    <property type="entry name" value="START_lipid-bd_dom"/>
</dbReference>
<dbReference type="OrthoDB" id="196858at2759"/>
<keyword evidence="6" id="KW-0496">Mitochondrion</keyword>
<dbReference type="Gene3D" id="2.30.29.30">
    <property type="entry name" value="Pleckstrin-homology domain (PH domain)/Phosphotyrosine-binding domain (PTB)"/>
    <property type="match status" value="1"/>
</dbReference>
<reference evidence="6 8" key="2">
    <citation type="submission" date="2018-03" db="EMBL/GenBank/DDBJ databases">
        <authorList>
            <person name="Fogelqvist J."/>
        </authorList>
    </citation>
    <scope>NUCLEOTIDE SEQUENCE [LARGE SCALE GENOMIC DNA]</scope>
</reference>
<keyword evidence="2" id="KW-0256">Endoplasmic reticulum</keyword>